<keyword evidence="1" id="KW-0378">Hydrolase</keyword>
<name>A0ACC6P777_9BACL</name>
<sequence length="331" mass="36808">MKKDTMKTNNKWIKTAVVAGVAVGAAALYVNKAEQQSLRSKLLASLIRLSGTRQKFSSPDSMQASLRNVVASEDYRLPDKPYRSAVTSDSVQGYPVYTFNDRQDSAQKAVLYMHGGAWVYQPIGFHWTFIDKLAQATGAKIIAPIYPKAPTHTFEDTFALLRELYPSILDTLDDPSQLTIMGDSAGGNISLLLVQRLREWELPQPGRVIVFSPSLDLSFDNPDIQRFMKNDPMLDVPGGRHAASLWAGKVSLKSPSVSPLYGDFSDLAKITMFYGTYEGAYPDAVLWDNTLTEAGIPHDFYVYPKMIHVFPLYPIPEAEKAFVQIVDAMDV</sequence>
<proteinExistence type="predicted"/>
<evidence type="ECO:0000313" key="1">
    <source>
        <dbReference type="EMBL" id="MEJ8302770.1"/>
    </source>
</evidence>
<dbReference type="Proteomes" id="UP001380953">
    <property type="component" value="Unassembled WGS sequence"/>
</dbReference>
<reference evidence="1" key="1">
    <citation type="submission" date="2024-03" db="EMBL/GenBank/DDBJ databases">
        <title>Whole genome sequecning of epiphytes from Marcgravia umbellata leaves.</title>
        <authorList>
            <person name="Kumar G."/>
            <person name="Savka M.A."/>
        </authorList>
    </citation>
    <scope>NUCLEOTIDE SEQUENCE</scope>
    <source>
        <strain evidence="1">RIT_BL5</strain>
    </source>
</reference>
<protein>
    <submittedName>
        <fullName evidence="1">Alpha/beta hydrolase</fullName>
    </submittedName>
</protein>
<organism evidence="1 2">
    <name type="scientific">Saccharibacillus sacchari</name>
    <dbReference type="NCBI Taxonomy" id="456493"/>
    <lineage>
        <taxon>Bacteria</taxon>
        <taxon>Bacillati</taxon>
        <taxon>Bacillota</taxon>
        <taxon>Bacilli</taxon>
        <taxon>Bacillales</taxon>
        <taxon>Paenibacillaceae</taxon>
        <taxon>Saccharibacillus</taxon>
    </lineage>
</organism>
<dbReference type="EMBL" id="JBBKAR010000004">
    <property type="protein sequence ID" value="MEJ8302770.1"/>
    <property type="molecule type" value="Genomic_DNA"/>
</dbReference>
<accession>A0ACC6P777</accession>
<comment type="caution">
    <text evidence="1">The sequence shown here is derived from an EMBL/GenBank/DDBJ whole genome shotgun (WGS) entry which is preliminary data.</text>
</comment>
<keyword evidence="2" id="KW-1185">Reference proteome</keyword>
<evidence type="ECO:0000313" key="2">
    <source>
        <dbReference type="Proteomes" id="UP001380953"/>
    </source>
</evidence>
<gene>
    <name evidence="1" type="ORF">WKI47_02455</name>
</gene>